<evidence type="ECO:0000256" key="8">
    <source>
        <dbReference type="ARBA" id="ARBA00022695"/>
    </source>
</evidence>
<dbReference type="GO" id="GO:0003924">
    <property type="term" value="F:GTPase activity"/>
    <property type="evidence" value="ECO:0007669"/>
    <property type="project" value="InterPro"/>
</dbReference>
<feature type="active site" description="Phosphoserine intermediate" evidence="17">
    <location>
        <position position="543"/>
    </location>
</feature>
<dbReference type="Pfam" id="PF01583">
    <property type="entry name" value="APS_kinase"/>
    <property type="match status" value="1"/>
</dbReference>
<dbReference type="EMBL" id="RWKW01000112">
    <property type="protein sequence ID" value="RST82833.1"/>
    <property type="molecule type" value="Genomic_DNA"/>
</dbReference>
<evidence type="ECO:0000256" key="16">
    <source>
        <dbReference type="HAMAP-Rule" id="MF_00062"/>
    </source>
</evidence>
<dbReference type="NCBIfam" id="NF003013">
    <property type="entry name" value="PRK03846.1"/>
    <property type="match status" value="1"/>
</dbReference>
<comment type="catalytic activity">
    <reaction evidence="15 16">
        <text>sulfate + ATP + H(+) = adenosine 5'-phosphosulfate + diphosphate</text>
        <dbReference type="Rhea" id="RHEA:18133"/>
        <dbReference type="ChEBI" id="CHEBI:15378"/>
        <dbReference type="ChEBI" id="CHEBI:16189"/>
        <dbReference type="ChEBI" id="CHEBI:30616"/>
        <dbReference type="ChEBI" id="CHEBI:33019"/>
        <dbReference type="ChEBI" id="CHEBI:58243"/>
        <dbReference type="EC" id="2.7.7.4"/>
    </reaction>
</comment>
<dbReference type="InterPro" id="IPR000795">
    <property type="entry name" value="T_Tr_GTP-bd_dom"/>
</dbReference>
<keyword evidence="20" id="KW-1185">Reference proteome</keyword>
<comment type="similarity">
    <text evidence="4">In the N-terminal section; belongs to the TRAFAC class translation factor GTPase superfamily. Classic translation factor GTPase family. CysN/NodQ subfamily.</text>
</comment>
<dbReference type="FunFam" id="3.40.50.300:FF:000212">
    <property type="entry name" value="Adenylyl-sulfate kinase"/>
    <property type="match status" value="1"/>
</dbReference>
<dbReference type="Gene3D" id="2.40.30.10">
    <property type="entry name" value="Translation factors"/>
    <property type="match status" value="2"/>
</dbReference>
<organism evidence="19 20">
    <name type="scientific">Aquibium carbonis</name>
    <dbReference type="NCBI Taxonomy" id="2495581"/>
    <lineage>
        <taxon>Bacteria</taxon>
        <taxon>Pseudomonadati</taxon>
        <taxon>Pseudomonadota</taxon>
        <taxon>Alphaproteobacteria</taxon>
        <taxon>Hyphomicrobiales</taxon>
        <taxon>Phyllobacteriaceae</taxon>
        <taxon>Aquibium</taxon>
    </lineage>
</organism>
<comment type="subunit">
    <text evidence="16">Heterodimer composed of CysD, the smaller subunit, and CysN.</text>
</comment>
<dbReference type="PRINTS" id="PR00315">
    <property type="entry name" value="ELONGATNFCT"/>
</dbReference>
<evidence type="ECO:0000256" key="13">
    <source>
        <dbReference type="ARBA" id="ARBA00023268"/>
    </source>
</evidence>
<dbReference type="NCBIfam" id="NF004035">
    <property type="entry name" value="PRK05506.1"/>
    <property type="match status" value="1"/>
</dbReference>
<gene>
    <name evidence="16 19" type="primary">cysN</name>
    <name evidence="17" type="synonym">cysC</name>
    <name evidence="19" type="ORF">EJC49_23070</name>
</gene>
<dbReference type="InterPro" id="IPR050100">
    <property type="entry name" value="TRAFAC_GTPase_members"/>
</dbReference>
<dbReference type="UniPathway" id="UPA00140">
    <property type="reaction ID" value="UER00204"/>
</dbReference>
<dbReference type="GO" id="GO:0005525">
    <property type="term" value="F:GTP binding"/>
    <property type="evidence" value="ECO:0007669"/>
    <property type="project" value="UniProtKB-UniRule"/>
</dbReference>
<comment type="function">
    <text evidence="14">Proposed to provide activated sulfate for transfer to Nod factor. ATP sulfurylase may be the GTPase, regulating ATP sulfurylase activity.</text>
</comment>
<evidence type="ECO:0000256" key="17">
    <source>
        <dbReference type="HAMAP-Rule" id="MF_00065"/>
    </source>
</evidence>
<evidence type="ECO:0000256" key="4">
    <source>
        <dbReference type="ARBA" id="ARBA00007237"/>
    </source>
</evidence>
<comment type="function">
    <text evidence="2">APS kinase catalyzes the synthesis of activated sulfate.</text>
</comment>
<dbReference type="CDD" id="cd02027">
    <property type="entry name" value="APSK"/>
    <property type="match status" value="1"/>
</dbReference>
<dbReference type="CDD" id="cd04166">
    <property type="entry name" value="CysN_ATPS"/>
    <property type="match status" value="1"/>
</dbReference>
<comment type="pathway">
    <text evidence="17">Sulfur metabolism; hydrogen sulfide biosynthesis; sulfite from sulfate: step 2/3.</text>
</comment>
<dbReference type="SUPFAM" id="SSF52540">
    <property type="entry name" value="P-loop containing nucleoside triphosphate hydrolases"/>
    <property type="match status" value="2"/>
</dbReference>
<dbReference type="Proteomes" id="UP000278398">
    <property type="component" value="Unassembled WGS sequence"/>
</dbReference>
<feature type="binding site" evidence="16">
    <location>
        <begin position="167"/>
        <end position="170"/>
    </location>
    <ligand>
        <name>GTP</name>
        <dbReference type="ChEBI" id="CHEBI:37565"/>
    </ligand>
</feature>
<dbReference type="GO" id="GO:0070814">
    <property type="term" value="P:hydrogen sulfide biosynthetic process"/>
    <property type="evidence" value="ECO:0007669"/>
    <property type="project" value="UniProtKB-UniRule"/>
</dbReference>
<evidence type="ECO:0000256" key="2">
    <source>
        <dbReference type="ARBA" id="ARBA00002357"/>
    </source>
</evidence>
<evidence type="ECO:0000256" key="10">
    <source>
        <dbReference type="ARBA" id="ARBA00022777"/>
    </source>
</evidence>
<dbReference type="RefSeq" id="WP_126702284.1">
    <property type="nucleotide sequence ID" value="NZ_RWKW01000112.1"/>
</dbReference>
<sequence length="634" mass="70110">MHDTVARTKDTGDLRGYLAEQERKSLLRFLTCGSVDDGKSTLIGRLLYDTKLIFEDQLAALETDSRKHGTTGDDIDFALLVDGLEAEREQGITIDVAYRFFATPRRKFIVADTPGHEQYTRNMATGASTADLAIVLVDARAGIIQQTRRHSFIASLLGIRHVVVAINKIDLVGYDEAVFEEIAADYRGFARDLGFETITAIPMSARYGDNVTTASANTGWYGGPTLLEHLESVPVDRIDTGRPFRLPVQYVNRPNLDFRGFCGTIASGTVSKGDQVVVAKSGKASTVARIVTHDGDLETAVAGQAVTLVLSDEVEVSRGNMLVSPSARPEVADQFTADIIWFDEQPMLPGRTYLLRTETDQAAASITELKHRIDVNSFSHEAAKSLDLNEIGSCNISVQQPIAFDNYVDNRSTGAFILIDRMTNRTVGAGLIRHPLRRASNIHWQALDVDKAARAEMKHQKPVVLWFTGLSGSGKSTIANLLEKRLFNDGRHTYILDGDNVRHGLNRDLGFTEEDRVENIRRVAETARLMADAGLIVIVSFISPFQAERRMARELMAEGEFVEVFVDTPFEECARRDPKGLYAKALRGEIKNFTGVDSPYQAPANPEIHLDTVGRPPEDMVEEIASWLRERGIA</sequence>
<proteinExistence type="inferred from homology"/>
<keyword evidence="12 16" id="KW-0342">GTP-binding</keyword>
<dbReference type="GO" id="GO:0000103">
    <property type="term" value="P:sulfate assimilation"/>
    <property type="evidence" value="ECO:0007669"/>
    <property type="project" value="UniProtKB-UniRule"/>
</dbReference>
<dbReference type="GO" id="GO:0004781">
    <property type="term" value="F:sulfate adenylyltransferase (ATP) activity"/>
    <property type="evidence" value="ECO:0007669"/>
    <property type="project" value="UniProtKB-UniRule"/>
</dbReference>
<dbReference type="InterPro" id="IPR044139">
    <property type="entry name" value="CysN_NoDQ_III"/>
</dbReference>
<evidence type="ECO:0000256" key="11">
    <source>
        <dbReference type="ARBA" id="ARBA00022840"/>
    </source>
</evidence>
<dbReference type="OrthoDB" id="9804504at2"/>
<comment type="similarity">
    <text evidence="16">Belongs to the TRAFAC class translation factor GTPase superfamily. Classic translation factor GTPase family. CysN/NodQ subfamily.</text>
</comment>
<evidence type="ECO:0000313" key="19">
    <source>
        <dbReference type="EMBL" id="RST82833.1"/>
    </source>
</evidence>
<dbReference type="InterPro" id="IPR059117">
    <property type="entry name" value="APS_kinase_dom"/>
</dbReference>
<feature type="domain" description="Tr-type G" evidence="18">
    <location>
        <begin position="24"/>
        <end position="240"/>
    </location>
</feature>
<comment type="similarity">
    <text evidence="17">Belongs to the APS kinase family.</text>
</comment>
<dbReference type="FunFam" id="3.40.50.300:FF:000119">
    <property type="entry name" value="Sulfate adenylyltransferase subunit 1"/>
    <property type="match status" value="1"/>
</dbReference>
<dbReference type="InterPro" id="IPR027417">
    <property type="entry name" value="P-loop_NTPase"/>
</dbReference>
<dbReference type="NCBIfam" id="NF003478">
    <property type="entry name" value="PRK05124.1"/>
    <property type="match status" value="1"/>
</dbReference>
<dbReference type="CDD" id="cd03695">
    <property type="entry name" value="CysN_NodQ_II"/>
    <property type="match status" value="1"/>
</dbReference>
<comment type="catalytic activity">
    <reaction evidence="1 17">
        <text>adenosine 5'-phosphosulfate + ATP = 3'-phosphoadenylyl sulfate + ADP + H(+)</text>
        <dbReference type="Rhea" id="RHEA:24152"/>
        <dbReference type="ChEBI" id="CHEBI:15378"/>
        <dbReference type="ChEBI" id="CHEBI:30616"/>
        <dbReference type="ChEBI" id="CHEBI:58243"/>
        <dbReference type="ChEBI" id="CHEBI:58339"/>
        <dbReference type="ChEBI" id="CHEBI:456216"/>
        <dbReference type="EC" id="2.7.1.25"/>
    </reaction>
</comment>
<dbReference type="PANTHER" id="PTHR23115">
    <property type="entry name" value="TRANSLATION FACTOR"/>
    <property type="match status" value="1"/>
</dbReference>
<evidence type="ECO:0000256" key="5">
    <source>
        <dbReference type="ARBA" id="ARBA00011760"/>
    </source>
</evidence>
<keyword evidence="11 16" id="KW-0067">ATP-binding</keyword>
<keyword evidence="7 16" id="KW-0808">Transferase</keyword>
<keyword evidence="17" id="KW-0597">Phosphoprotein</keyword>
<evidence type="ECO:0000256" key="15">
    <source>
        <dbReference type="ARBA" id="ARBA00049370"/>
    </source>
</evidence>
<evidence type="ECO:0000256" key="7">
    <source>
        <dbReference type="ARBA" id="ARBA00022679"/>
    </source>
</evidence>
<dbReference type="InterPro" id="IPR054696">
    <property type="entry name" value="GTP-eEF1A_C"/>
</dbReference>
<dbReference type="PROSITE" id="PS00301">
    <property type="entry name" value="G_TR_1"/>
    <property type="match status" value="1"/>
</dbReference>
<comment type="subunit">
    <text evidence="5">Sulfate-activating enzymes, NodP and NodQ, may be physically associated.</text>
</comment>
<dbReference type="Pfam" id="PF00009">
    <property type="entry name" value="GTP_EFTU"/>
    <property type="match status" value="1"/>
</dbReference>
<dbReference type="InterPro" id="IPR002891">
    <property type="entry name" value="APS"/>
</dbReference>
<evidence type="ECO:0000259" key="18">
    <source>
        <dbReference type="PROSITE" id="PS51722"/>
    </source>
</evidence>
<keyword evidence="9 16" id="KW-0547">Nucleotide-binding</keyword>
<dbReference type="InterPro" id="IPR044138">
    <property type="entry name" value="CysN_II"/>
</dbReference>
<comment type="pathway">
    <text evidence="16">Sulfur metabolism; hydrogen sulfide biosynthesis; sulfite from sulfate: step 1/3.</text>
</comment>
<evidence type="ECO:0000256" key="1">
    <source>
        <dbReference type="ARBA" id="ARBA00001823"/>
    </source>
</evidence>
<feature type="binding site" evidence="16">
    <location>
        <begin position="33"/>
        <end position="40"/>
    </location>
    <ligand>
        <name>GTP</name>
        <dbReference type="ChEBI" id="CHEBI:37565"/>
    </ligand>
</feature>
<evidence type="ECO:0000256" key="9">
    <source>
        <dbReference type="ARBA" id="ARBA00022741"/>
    </source>
</evidence>
<dbReference type="EC" id="2.7.7.4" evidence="16"/>
<dbReference type="HAMAP" id="MF_00062">
    <property type="entry name" value="Sulf_adenylyltr_sub1"/>
    <property type="match status" value="1"/>
</dbReference>
<dbReference type="PROSITE" id="PS51722">
    <property type="entry name" value="G_TR_2"/>
    <property type="match status" value="1"/>
</dbReference>
<feature type="binding site" evidence="16">
    <location>
        <begin position="112"/>
        <end position="116"/>
    </location>
    <ligand>
        <name>GTP</name>
        <dbReference type="ChEBI" id="CHEBI:37565"/>
    </ligand>
</feature>
<reference evidence="19 20" key="1">
    <citation type="submission" date="2018-12" db="EMBL/GenBank/DDBJ databases">
        <title>Mesorhizobium carbonis sp. nov., isolated from coal mine water.</title>
        <authorList>
            <person name="Xin W."/>
            <person name="Xu Z."/>
            <person name="Xiang F."/>
            <person name="Zhang J."/>
            <person name="Xi L."/>
            <person name="Liu J."/>
        </authorList>
    </citation>
    <scope>NUCLEOTIDE SEQUENCE [LARGE SCALE GENOMIC DNA]</scope>
    <source>
        <strain evidence="19 20">B2.3</strain>
    </source>
</reference>
<dbReference type="InterPro" id="IPR041757">
    <property type="entry name" value="CysN_GTP-bd"/>
</dbReference>
<protein>
    <recommendedName>
        <fullName evidence="16 17">Multifunctional fusion protein</fullName>
    </recommendedName>
    <domain>
        <recommendedName>
            <fullName evidence="16">Sulfate adenylyltransferase subunit 1</fullName>
            <ecNumber evidence="16">2.7.7.4</ecNumber>
        </recommendedName>
        <alternativeName>
            <fullName evidence="16">ATP-sulfurylase large subunit</fullName>
        </alternativeName>
        <alternativeName>
            <fullName evidence="16">Sulfate adenylate transferase</fullName>
            <shortName evidence="16">SAT</shortName>
        </alternativeName>
    </domain>
    <domain>
        <recommendedName>
            <fullName evidence="17">Adenylyl-sulfate kinase</fullName>
            <ecNumber evidence="17">2.7.1.25</ecNumber>
        </recommendedName>
        <alternativeName>
            <fullName evidence="17">APS kinase</fullName>
        </alternativeName>
        <alternativeName>
            <fullName evidence="17">ATP adenosine-5'-phosphosulfate 3'-phosphotransferase</fullName>
        </alternativeName>
        <alternativeName>
            <fullName evidence="17">Adenosine-5'-phosphosulfate kinase</fullName>
        </alternativeName>
    </domain>
</protein>
<dbReference type="SUPFAM" id="SSF50447">
    <property type="entry name" value="Translation proteins"/>
    <property type="match status" value="1"/>
</dbReference>
<dbReference type="NCBIfam" id="TIGR02034">
    <property type="entry name" value="CysN"/>
    <property type="match status" value="1"/>
</dbReference>
<keyword evidence="6" id="KW-0536">Nodulation</keyword>
<keyword evidence="13" id="KW-0511">Multifunctional enzyme</keyword>
<evidence type="ECO:0000256" key="14">
    <source>
        <dbReference type="ARBA" id="ARBA00024872"/>
    </source>
</evidence>
<keyword evidence="8 16" id="KW-0548">Nucleotidyltransferase</keyword>
<keyword evidence="10 17" id="KW-0418">Kinase</keyword>
<dbReference type="SUPFAM" id="SSF50465">
    <property type="entry name" value="EF-Tu/eEF-1alpha/eIF2-gamma C-terminal domain"/>
    <property type="match status" value="1"/>
</dbReference>
<comment type="caution">
    <text evidence="19">The sequence shown here is derived from an EMBL/GenBank/DDBJ whole genome shotgun (WGS) entry which is preliminary data.</text>
</comment>
<comment type="function">
    <text evidence="17">Catalyzes the synthesis of activated sulfate.</text>
</comment>
<dbReference type="InterPro" id="IPR004161">
    <property type="entry name" value="EFTu-like_2"/>
</dbReference>
<dbReference type="InterPro" id="IPR009001">
    <property type="entry name" value="Transl_elong_EF1A/Init_IF2_C"/>
</dbReference>
<dbReference type="GO" id="GO:0004020">
    <property type="term" value="F:adenylylsulfate kinase activity"/>
    <property type="evidence" value="ECO:0007669"/>
    <property type="project" value="UniProtKB-UniRule"/>
</dbReference>
<comment type="function">
    <text evidence="16">With CysD forms the ATP sulfurylase (ATPS) that catalyzes the adenylation of sulfate producing adenosine 5'-phosphosulfate (APS) and diphosphate, the first enzymatic step in sulfur assimilation pathway. APS synthesis involves the formation of a high-energy phosphoric-sulfuric acid anhydride bond driven by GTP hydrolysis by CysN coupled to ATP hydrolysis by CysD.</text>
</comment>
<evidence type="ECO:0000256" key="3">
    <source>
        <dbReference type="ARBA" id="ARBA00005438"/>
    </source>
</evidence>
<dbReference type="Pfam" id="PF03144">
    <property type="entry name" value="GTP_EFTU_D2"/>
    <property type="match status" value="1"/>
</dbReference>
<dbReference type="EC" id="2.7.1.25" evidence="17"/>
<dbReference type="InterPro" id="IPR031157">
    <property type="entry name" value="G_TR_CS"/>
</dbReference>
<evidence type="ECO:0000256" key="6">
    <source>
        <dbReference type="ARBA" id="ARBA00022458"/>
    </source>
</evidence>
<dbReference type="HAMAP" id="MF_00065">
    <property type="entry name" value="Adenylyl_sulf_kinase"/>
    <property type="match status" value="1"/>
</dbReference>
<dbReference type="AlphaFoldDB" id="A0A429YN55"/>
<dbReference type="Gene3D" id="3.40.50.300">
    <property type="entry name" value="P-loop containing nucleotide triphosphate hydrolases"/>
    <property type="match status" value="2"/>
</dbReference>
<feature type="binding site" evidence="17">
    <location>
        <begin position="469"/>
        <end position="476"/>
    </location>
    <ligand>
        <name>ATP</name>
        <dbReference type="ChEBI" id="CHEBI:30616"/>
    </ligand>
</feature>
<accession>A0A429YN55</accession>
<dbReference type="NCBIfam" id="TIGR00455">
    <property type="entry name" value="apsK"/>
    <property type="match status" value="1"/>
</dbReference>
<dbReference type="Pfam" id="PF22594">
    <property type="entry name" value="GTP-eEF1A_C"/>
    <property type="match status" value="1"/>
</dbReference>
<evidence type="ECO:0000256" key="12">
    <source>
        <dbReference type="ARBA" id="ARBA00023134"/>
    </source>
</evidence>
<dbReference type="GO" id="GO:0005524">
    <property type="term" value="F:ATP binding"/>
    <property type="evidence" value="ECO:0007669"/>
    <property type="project" value="UniProtKB-UniRule"/>
</dbReference>
<dbReference type="InterPro" id="IPR009000">
    <property type="entry name" value="Transl_B-barrel_sf"/>
</dbReference>
<dbReference type="CDD" id="cd04095">
    <property type="entry name" value="CysN_NoDQ_III"/>
    <property type="match status" value="1"/>
</dbReference>
<name>A0A429YN55_9HYPH</name>
<evidence type="ECO:0000313" key="20">
    <source>
        <dbReference type="Proteomes" id="UP000278398"/>
    </source>
</evidence>
<comment type="similarity">
    <text evidence="3">In the C-terminal section; belongs to the APS kinase family.</text>
</comment>
<dbReference type="InterPro" id="IPR011779">
    <property type="entry name" value="SO4_adenylTrfase_lsu"/>
</dbReference>